<organism evidence="1 2">
    <name type="scientific">Sphaerotilus natans subsp. natans DSM 6575</name>
    <dbReference type="NCBI Taxonomy" id="1286631"/>
    <lineage>
        <taxon>Bacteria</taxon>
        <taxon>Pseudomonadati</taxon>
        <taxon>Pseudomonadota</taxon>
        <taxon>Betaproteobacteria</taxon>
        <taxon>Burkholderiales</taxon>
        <taxon>Sphaerotilaceae</taxon>
        <taxon>Sphaerotilus</taxon>
    </lineage>
</organism>
<name>A0A059KJD4_9BURK</name>
<evidence type="ECO:0000313" key="2">
    <source>
        <dbReference type="Proteomes" id="UP000026714"/>
    </source>
</evidence>
<reference evidence="1 2" key="1">
    <citation type="journal article" date="2014" name="FEMS Microbiol. Ecol.">
        <title>Sphaerotilus natans encrusted with nanoball-shaped Fe(III) oxide minerals formed by nitrate-reducing mixotrophic Fe(II) oxidation.</title>
        <authorList>
            <person name="Park S."/>
            <person name="Kim D.H."/>
            <person name="Lee J.H."/>
            <person name="Hur H.G."/>
        </authorList>
    </citation>
    <scope>NUCLEOTIDE SEQUENCE [LARGE SCALE GENOMIC DNA]</scope>
    <source>
        <strain evidence="1 2">DSM 6575</strain>
    </source>
</reference>
<dbReference type="Proteomes" id="UP000026714">
    <property type="component" value="Unassembled WGS sequence"/>
</dbReference>
<sequence length="230" mass="24100">MTERVIRERDALAARLAEPMVIGACITDGRLHATVMRKEANGHVTVLAAAELGVDMLHKRDCLAKLEPAAEPALEIRACGCSQAKNGRCVMGDYGSLPVRTKLYAGTPRPADHLEDVLEMARARPAVTLADEQIRDIVREASPGAATRRDGTTSTRIARAVEAAVLAANGLAGCGACGDACQSRGASRLADESPQIEPARPCRCGPDGCADSQCPGRSAEQCQKQEGGAA</sequence>
<keyword evidence="2" id="KW-1185">Reference proteome</keyword>
<dbReference type="STRING" id="34103.SAMN05421778_11496"/>
<dbReference type="AlphaFoldDB" id="A0A059KJD4"/>
<accession>A0A059KJD4</accession>
<protein>
    <submittedName>
        <fullName evidence="1">Uncharacterized protein</fullName>
    </submittedName>
</protein>
<gene>
    <name evidence="1" type="ORF">X805_30700</name>
</gene>
<comment type="caution">
    <text evidence="1">The sequence shown here is derived from an EMBL/GenBank/DDBJ whole genome shotgun (WGS) entry which is preliminary data.</text>
</comment>
<proteinExistence type="predicted"/>
<evidence type="ECO:0000313" key="1">
    <source>
        <dbReference type="EMBL" id="KDB51349.1"/>
    </source>
</evidence>
<dbReference type="EMBL" id="AZRA01000086">
    <property type="protein sequence ID" value="KDB51349.1"/>
    <property type="molecule type" value="Genomic_DNA"/>
</dbReference>